<feature type="domain" description="Transposase IS200-like" evidence="1">
    <location>
        <begin position="8"/>
        <end position="117"/>
    </location>
</feature>
<accession>A0A2N6CSE8</accession>
<sequence length="138" mass="15723">MRKGRFSEGGRIYLVTTVTKLRRPVFAEFQAARSLVGALRQEQRAGRAGTLAYVVMPDHLHWLMELRGKASLSQVVGAVKSVSAHRLDRALWQRGFHDHALRREEDLPAVARYVVANPLRKGLVTRIGEYPHWDAIWL</sequence>
<dbReference type="PANTHER" id="PTHR36966">
    <property type="entry name" value="REP-ASSOCIATED TYROSINE TRANSPOSASE"/>
    <property type="match status" value="1"/>
</dbReference>
<reference evidence="2 3" key="1">
    <citation type="submission" date="2017-11" db="EMBL/GenBank/DDBJ databases">
        <title>Genome-resolved metagenomics identifies genetic mobility, metabolic interactions, and unexpected diversity in perchlorate-reducing communities.</title>
        <authorList>
            <person name="Barnum T.P."/>
            <person name="Figueroa I.A."/>
            <person name="Carlstrom C.I."/>
            <person name="Lucas L.N."/>
            <person name="Engelbrektson A.L."/>
            <person name="Coates J.D."/>
        </authorList>
    </citation>
    <scope>NUCLEOTIDE SEQUENCE [LARGE SCALE GENOMIC DNA]</scope>
    <source>
        <strain evidence="2">BM301</strain>
    </source>
</reference>
<protein>
    <submittedName>
        <fullName evidence="2">Transposase</fullName>
    </submittedName>
</protein>
<dbReference type="InterPro" id="IPR002686">
    <property type="entry name" value="Transposase_17"/>
</dbReference>
<organism evidence="2 3">
    <name type="scientific">Sedimenticola selenatireducens</name>
    <dbReference type="NCBI Taxonomy" id="191960"/>
    <lineage>
        <taxon>Bacteria</taxon>
        <taxon>Pseudomonadati</taxon>
        <taxon>Pseudomonadota</taxon>
        <taxon>Gammaproteobacteria</taxon>
        <taxon>Chromatiales</taxon>
        <taxon>Sedimenticolaceae</taxon>
        <taxon>Sedimenticola</taxon>
    </lineage>
</organism>
<dbReference type="SUPFAM" id="SSF143422">
    <property type="entry name" value="Transposase IS200-like"/>
    <property type="match status" value="1"/>
</dbReference>
<dbReference type="AlphaFoldDB" id="A0A2N6CSE8"/>
<dbReference type="Proteomes" id="UP000235015">
    <property type="component" value="Unassembled WGS sequence"/>
</dbReference>
<comment type="caution">
    <text evidence="2">The sequence shown here is derived from an EMBL/GenBank/DDBJ whole genome shotgun (WGS) entry which is preliminary data.</text>
</comment>
<dbReference type="InterPro" id="IPR036515">
    <property type="entry name" value="Transposase_17_sf"/>
</dbReference>
<evidence type="ECO:0000259" key="1">
    <source>
        <dbReference type="SMART" id="SM01321"/>
    </source>
</evidence>
<dbReference type="GO" id="GO:0004803">
    <property type="term" value="F:transposase activity"/>
    <property type="evidence" value="ECO:0007669"/>
    <property type="project" value="InterPro"/>
</dbReference>
<dbReference type="GO" id="GO:0006313">
    <property type="term" value="P:DNA transposition"/>
    <property type="evidence" value="ECO:0007669"/>
    <property type="project" value="InterPro"/>
</dbReference>
<name>A0A2N6CSE8_9GAMM</name>
<gene>
    <name evidence="2" type="ORF">C0630_17545</name>
</gene>
<dbReference type="Gene3D" id="3.30.70.1290">
    <property type="entry name" value="Transposase IS200-like"/>
    <property type="match status" value="1"/>
</dbReference>
<dbReference type="SMART" id="SM01321">
    <property type="entry name" value="Y1_Tnp"/>
    <property type="match status" value="1"/>
</dbReference>
<proteinExistence type="predicted"/>
<dbReference type="GO" id="GO:0043565">
    <property type="term" value="F:sequence-specific DNA binding"/>
    <property type="evidence" value="ECO:0007669"/>
    <property type="project" value="TreeGrafter"/>
</dbReference>
<evidence type="ECO:0000313" key="3">
    <source>
        <dbReference type="Proteomes" id="UP000235015"/>
    </source>
</evidence>
<dbReference type="EMBL" id="PKUN01000030">
    <property type="protein sequence ID" value="PLX59998.1"/>
    <property type="molecule type" value="Genomic_DNA"/>
</dbReference>
<dbReference type="InterPro" id="IPR052715">
    <property type="entry name" value="RAYT_transposase"/>
</dbReference>
<dbReference type="PANTHER" id="PTHR36966:SF1">
    <property type="entry name" value="REP-ASSOCIATED TYROSINE TRANSPOSASE"/>
    <property type="match status" value="1"/>
</dbReference>
<evidence type="ECO:0000313" key="2">
    <source>
        <dbReference type="EMBL" id="PLX59998.1"/>
    </source>
</evidence>
<dbReference type="Pfam" id="PF01797">
    <property type="entry name" value="Y1_Tnp"/>
    <property type="match status" value="1"/>
</dbReference>
<dbReference type="NCBIfam" id="NF047646">
    <property type="entry name" value="REP_Tyr_transpos"/>
    <property type="match status" value="1"/>
</dbReference>